<dbReference type="CDD" id="cd17910">
    <property type="entry name" value="CheC_ClassII"/>
    <property type="match status" value="1"/>
</dbReference>
<evidence type="ECO:0000256" key="2">
    <source>
        <dbReference type="ARBA" id="ARBA00022801"/>
    </source>
</evidence>
<evidence type="ECO:0000313" key="4">
    <source>
        <dbReference type="Proteomes" id="UP000290637"/>
    </source>
</evidence>
<dbReference type="GO" id="GO:0006935">
    <property type="term" value="P:chemotaxis"/>
    <property type="evidence" value="ECO:0007669"/>
    <property type="project" value="UniProtKB-KW"/>
</dbReference>
<dbReference type="RefSeq" id="WP_130188009.1">
    <property type="nucleotide sequence ID" value="NZ_CP035913.1"/>
</dbReference>
<dbReference type="Proteomes" id="UP000290637">
    <property type="component" value="Chromosome"/>
</dbReference>
<evidence type="ECO:0000313" key="3">
    <source>
        <dbReference type="EMBL" id="QBE64894.1"/>
    </source>
</evidence>
<dbReference type="PANTHER" id="PTHR43693">
    <property type="entry name" value="PROTEIN PHOSPHATASE CHEZ"/>
    <property type="match status" value="1"/>
</dbReference>
<accession>A0A4P6L0W6</accession>
<dbReference type="GO" id="GO:0016787">
    <property type="term" value="F:hydrolase activity"/>
    <property type="evidence" value="ECO:0007669"/>
    <property type="project" value="UniProtKB-KW"/>
</dbReference>
<dbReference type="Gene3D" id="3.40.1550.10">
    <property type="entry name" value="CheC-like"/>
    <property type="match status" value="1"/>
</dbReference>
<sequence length="220" mass="23759">MIPLTELEHDALVEIFNIGVGQAAAAMSGIVGEEVTMSVPSISFLSRSEAAQLIEDAHRHNAGTASTSGERICGVSQHYEGAFSTEALLMFPEDKSLEIVRLMVGEAIPLAELSGMEQEAMSEIGNIILNACVGTLANIFEHELHGSLPVYHVGSSDEILDATGTRADTVVMMLHIDFILEKHQIHGYVAFILDVTALTDLKDQIDQYLHRAMGLPMGSQ</sequence>
<keyword evidence="4" id="KW-1185">Reference proteome</keyword>
<reference evidence="3 4" key="1">
    <citation type="submission" date="2019-02" db="EMBL/GenBank/DDBJ databases">
        <title>Draft Genome Sequences of Six Type Strains of the Genus Massilia.</title>
        <authorList>
            <person name="Miess H."/>
            <person name="Frediansyhah A."/>
            <person name="Gross H."/>
        </authorList>
    </citation>
    <scope>NUCLEOTIDE SEQUENCE [LARGE SCALE GENOMIC DNA]</scope>
    <source>
        <strain evidence="3 4">DSM 17473</strain>
    </source>
</reference>
<dbReference type="PANTHER" id="PTHR43693:SF1">
    <property type="entry name" value="PROTEIN PHOSPHATASE CHEZ"/>
    <property type="match status" value="1"/>
</dbReference>
<dbReference type="SUPFAM" id="SSF103039">
    <property type="entry name" value="CheC-like"/>
    <property type="match status" value="1"/>
</dbReference>
<dbReference type="KEGG" id="plue:EWM63_19400"/>
<dbReference type="OrthoDB" id="274823at2"/>
<dbReference type="AlphaFoldDB" id="A0A4P6L0W6"/>
<protein>
    <submittedName>
        <fullName evidence="3">Chemotaxis protein CheC</fullName>
    </submittedName>
</protein>
<evidence type="ECO:0000256" key="1">
    <source>
        <dbReference type="ARBA" id="ARBA00022500"/>
    </source>
</evidence>
<dbReference type="EMBL" id="CP035913">
    <property type="protein sequence ID" value="QBE64894.1"/>
    <property type="molecule type" value="Genomic_DNA"/>
</dbReference>
<dbReference type="InterPro" id="IPR028976">
    <property type="entry name" value="CheC-like_sf"/>
</dbReference>
<gene>
    <name evidence="3" type="ORF">EWM63_19400</name>
</gene>
<keyword evidence="1" id="KW-0145">Chemotaxis</keyword>
<proteinExistence type="predicted"/>
<keyword evidence="2" id="KW-0378">Hydrolase</keyword>
<organism evidence="3 4">
    <name type="scientific">Pseudoduganella lutea</name>
    <dbReference type="NCBI Taxonomy" id="321985"/>
    <lineage>
        <taxon>Bacteria</taxon>
        <taxon>Pseudomonadati</taxon>
        <taxon>Pseudomonadota</taxon>
        <taxon>Betaproteobacteria</taxon>
        <taxon>Burkholderiales</taxon>
        <taxon>Oxalobacteraceae</taxon>
        <taxon>Telluria group</taxon>
        <taxon>Pseudoduganella</taxon>
    </lineage>
</organism>
<dbReference type="InterPro" id="IPR050992">
    <property type="entry name" value="CheZ_family_phosphatases"/>
</dbReference>
<name>A0A4P6L0W6_9BURK</name>